<evidence type="ECO:0000313" key="4">
    <source>
        <dbReference type="Proteomes" id="UP000824159"/>
    </source>
</evidence>
<dbReference type="Proteomes" id="UP000824159">
    <property type="component" value="Unassembled WGS sequence"/>
</dbReference>
<evidence type="ECO:0008006" key="5">
    <source>
        <dbReference type="Google" id="ProtNLM"/>
    </source>
</evidence>
<dbReference type="GO" id="GO:0030246">
    <property type="term" value="F:carbohydrate binding"/>
    <property type="evidence" value="ECO:0007669"/>
    <property type="project" value="InterPro"/>
</dbReference>
<keyword evidence="2" id="KW-1133">Transmembrane helix</keyword>
<name>A0A9D1HCP8_9FIRM</name>
<organism evidence="3 4">
    <name type="scientific">Candidatus Allocopromorpha excrementavium</name>
    <dbReference type="NCBI Taxonomy" id="2840741"/>
    <lineage>
        <taxon>Bacteria</taxon>
        <taxon>Bacillati</taxon>
        <taxon>Bacillota</taxon>
        <taxon>Clostridia</taxon>
        <taxon>Eubacteriales</taxon>
        <taxon>Eubacteriaceae</taxon>
        <taxon>Eubacteriaceae incertae sedis</taxon>
        <taxon>Candidatus Allocopromorpha</taxon>
    </lineage>
</organism>
<reference evidence="3" key="1">
    <citation type="submission" date="2020-10" db="EMBL/GenBank/DDBJ databases">
        <authorList>
            <person name="Gilroy R."/>
        </authorList>
    </citation>
    <scope>NUCLEOTIDE SEQUENCE</scope>
    <source>
        <strain evidence="3">CHK176-22527</strain>
    </source>
</reference>
<feature type="region of interest" description="Disordered" evidence="1">
    <location>
        <begin position="220"/>
        <end position="239"/>
    </location>
</feature>
<dbReference type="SUPFAM" id="SSF49384">
    <property type="entry name" value="Carbohydrate-binding domain"/>
    <property type="match status" value="1"/>
</dbReference>
<keyword evidence="2" id="KW-0472">Membrane</keyword>
<gene>
    <name evidence="3" type="ORF">IAD12_04260</name>
</gene>
<reference evidence="3" key="2">
    <citation type="journal article" date="2021" name="PeerJ">
        <title>Extensive microbial diversity within the chicken gut microbiome revealed by metagenomics and culture.</title>
        <authorList>
            <person name="Gilroy R."/>
            <person name="Ravi A."/>
            <person name="Getino M."/>
            <person name="Pursley I."/>
            <person name="Horton D.L."/>
            <person name="Alikhan N.F."/>
            <person name="Baker D."/>
            <person name="Gharbi K."/>
            <person name="Hall N."/>
            <person name="Watson M."/>
            <person name="Adriaenssens E.M."/>
            <person name="Foster-Nyarko E."/>
            <person name="Jarju S."/>
            <person name="Secka A."/>
            <person name="Antonio M."/>
            <person name="Oren A."/>
            <person name="Chaudhuri R.R."/>
            <person name="La Ragione R."/>
            <person name="Hildebrand F."/>
            <person name="Pallen M.J."/>
        </authorList>
    </citation>
    <scope>NUCLEOTIDE SEQUENCE</scope>
    <source>
        <strain evidence="3">CHK176-22527</strain>
    </source>
</reference>
<accession>A0A9D1HCP8</accession>
<dbReference type="EMBL" id="DVLX01000047">
    <property type="protein sequence ID" value="HIT99449.1"/>
    <property type="molecule type" value="Genomic_DNA"/>
</dbReference>
<evidence type="ECO:0000313" key="3">
    <source>
        <dbReference type="EMBL" id="HIT99449.1"/>
    </source>
</evidence>
<dbReference type="AlphaFoldDB" id="A0A9D1HCP8"/>
<feature type="region of interest" description="Disordered" evidence="1">
    <location>
        <begin position="158"/>
        <end position="183"/>
    </location>
</feature>
<proteinExistence type="predicted"/>
<sequence>MTYSEKKDIILEKTLRKIIAFLIIMAFLIPLITPESFAAGKVSISGGDSVNGGDTFTVTVAYSGDNIGRVDGQMTYDTNKLTYISGGSSSGNTGYIQLKEAGTGSVTFNIKFQAVSEGSTDINVTTNEMYSIDETPLDNPSAAKTINISGNADSNELITETRSPDDPVENTTVKGVDEKGDEGESTVNTTAVLIISAAVLIVIIAVIIAVLMKKKRAGKMRAGTDKDVHTDGEDESEDN</sequence>
<feature type="transmembrane region" description="Helical" evidence="2">
    <location>
        <begin position="191"/>
        <end position="211"/>
    </location>
</feature>
<dbReference type="InterPro" id="IPR008965">
    <property type="entry name" value="CBM2/CBM3_carb-bd_dom_sf"/>
</dbReference>
<evidence type="ECO:0000256" key="1">
    <source>
        <dbReference type="SAM" id="MobiDB-lite"/>
    </source>
</evidence>
<feature type="compositionally biased region" description="Basic and acidic residues" evidence="1">
    <location>
        <begin position="222"/>
        <end position="231"/>
    </location>
</feature>
<comment type="caution">
    <text evidence="3">The sequence shown here is derived from an EMBL/GenBank/DDBJ whole genome shotgun (WGS) entry which is preliminary data.</text>
</comment>
<protein>
    <recommendedName>
        <fullName evidence="5">Cohesin domain-containing protein</fullName>
    </recommendedName>
</protein>
<dbReference type="Gene3D" id="2.60.40.680">
    <property type="match status" value="1"/>
</dbReference>
<keyword evidence="2" id="KW-0812">Transmembrane</keyword>
<evidence type="ECO:0000256" key="2">
    <source>
        <dbReference type="SAM" id="Phobius"/>
    </source>
</evidence>